<keyword evidence="2" id="KW-1185">Reference proteome</keyword>
<sequence>MDRLTCQRIFLLGDVGSRAHPELLHQKAFKGHLLPLEKLHTIKYFLDSKVLILDTRSIYIASTQGNELSWSKRTIQVTNDSTSPPTEHKISSHSDRWSHNKFKRNLDHGCGSMGVGFFFLYATRLLDVASTSTPDSSGIDARTATESLVGSLVLGIPV</sequence>
<dbReference type="Proteomes" id="UP001209540">
    <property type="component" value="Unassembled WGS sequence"/>
</dbReference>
<protein>
    <submittedName>
        <fullName evidence="1">Uncharacterized protein</fullName>
    </submittedName>
</protein>
<dbReference type="EMBL" id="JAIXMP010000028">
    <property type="protein sequence ID" value="KAI9252284.1"/>
    <property type="molecule type" value="Genomic_DNA"/>
</dbReference>
<evidence type="ECO:0000313" key="2">
    <source>
        <dbReference type="Proteomes" id="UP001209540"/>
    </source>
</evidence>
<comment type="caution">
    <text evidence="1">The sequence shown here is derived from an EMBL/GenBank/DDBJ whole genome shotgun (WGS) entry which is preliminary data.</text>
</comment>
<dbReference type="AlphaFoldDB" id="A0AAD5PA62"/>
<name>A0AAD5PA62_9FUNG</name>
<organism evidence="1 2">
    <name type="scientific">Phascolomyces articulosus</name>
    <dbReference type="NCBI Taxonomy" id="60185"/>
    <lineage>
        <taxon>Eukaryota</taxon>
        <taxon>Fungi</taxon>
        <taxon>Fungi incertae sedis</taxon>
        <taxon>Mucoromycota</taxon>
        <taxon>Mucoromycotina</taxon>
        <taxon>Mucoromycetes</taxon>
        <taxon>Mucorales</taxon>
        <taxon>Lichtheimiaceae</taxon>
        <taxon>Phascolomyces</taxon>
    </lineage>
</organism>
<accession>A0AAD5PA62</accession>
<reference evidence="1" key="1">
    <citation type="journal article" date="2022" name="IScience">
        <title>Evolution of zygomycete secretomes and the origins of terrestrial fungal ecologies.</title>
        <authorList>
            <person name="Chang Y."/>
            <person name="Wang Y."/>
            <person name="Mondo S."/>
            <person name="Ahrendt S."/>
            <person name="Andreopoulos W."/>
            <person name="Barry K."/>
            <person name="Beard J."/>
            <person name="Benny G.L."/>
            <person name="Blankenship S."/>
            <person name="Bonito G."/>
            <person name="Cuomo C."/>
            <person name="Desiro A."/>
            <person name="Gervers K.A."/>
            <person name="Hundley H."/>
            <person name="Kuo A."/>
            <person name="LaButti K."/>
            <person name="Lang B.F."/>
            <person name="Lipzen A."/>
            <person name="O'Donnell K."/>
            <person name="Pangilinan J."/>
            <person name="Reynolds N."/>
            <person name="Sandor L."/>
            <person name="Smith M.E."/>
            <person name="Tsang A."/>
            <person name="Grigoriev I.V."/>
            <person name="Stajich J.E."/>
            <person name="Spatafora J.W."/>
        </authorList>
    </citation>
    <scope>NUCLEOTIDE SEQUENCE</scope>
    <source>
        <strain evidence="1">RSA 2281</strain>
    </source>
</reference>
<gene>
    <name evidence="1" type="ORF">BDA99DRAFT_541005</name>
</gene>
<reference evidence="1" key="2">
    <citation type="submission" date="2023-02" db="EMBL/GenBank/DDBJ databases">
        <authorList>
            <consortium name="DOE Joint Genome Institute"/>
            <person name="Mondo S.J."/>
            <person name="Chang Y."/>
            <person name="Wang Y."/>
            <person name="Ahrendt S."/>
            <person name="Andreopoulos W."/>
            <person name="Barry K."/>
            <person name="Beard J."/>
            <person name="Benny G.L."/>
            <person name="Blankenship S."/>
            <person name="Bonito G."/>
            <person name="Cuomo C."/>
            <person name="Desiro A."/>
            <person name="Gervers K.A."/>
            <person name="Hundley H."/>
            <person name="Kuo A."/>
            <person name="LaButti K."/>
            <person name="Lang B.F."/>
            <person name="Lipzen A."/>
            <person name="O'Donnell K."/>
            <person name="Pangilinan J."/>
            <person name="Reynolds N."/>
            <person name="Sandor L."/>
            <person name="Smith M.W."/>
            <person name="Tsang A."/>
            <person name="Grigoriev I.V."/>
            <person name="Stajich J.E."/>
            <person name="Spatafora J.W."/>
        </authorList>
    </citation>
    <scope>NUCLEOTIDE SEQUENCE</scope>
    <source>
        <strain evidence="1">RSA 2281</strain>
    </source>
</reference>
<evidence type="ECO:0000313" key="1">
    <source>
        <dbReference type="EMBL" id="KAI9252284.1"/>
    </source>
</evidence>
<proteinExistence type="predicted"/>